<evidence type="ECO:0000313" key="2">
    <source>
        <dbReference type="EMBL" id="SEH06219.1"/>
    </source>
</evidence>
<dbReference type="RefSeq" id="WP_103920037.1">
    <property type="nucleotide sequence ID" value="NZ_FMSV02000440.1"/>
</dbReference>
<feature type="coiled-coil region" evidence="1">
    <location>
        <begin position="21"/>
        <end position="48"/>
    </location>
</feature>
<dbReference type="EMBL" id="FMSV02000440">
    <property type="protein sequence ID" value="SEH06219.1"/>
    <property type="molecule type" value="Genomic_DNA"/>
</dbReference>
<sequence length="236" mass="26538">MNHLNEQPAISADMADEQESKALVQSHLQELTAQLQTLEQNGDALERAYLLLEIAHANITLEQNQDAWVHAKTAFDTFLQQQHWEAAVGACNILFQSEQPGSLPALGQGVWLAVTFPMDPELSIVMLEHIVDETPNDSDGGAVAAATACYIADLRSEGKTREKMQFFTNQLLGKVARRHSNIEDQGSFDAWISRLELDMPEAFLGRLRQVIEVLVQDDWWFERDQLRNLLPEDEAA</sequence>
<accession>A0A1H6FA93</accession>
<name>A0A1H6FA93_9GAMM</name>
<organism evidence="2 3">
    <name type="scientific">Candidatus Venteria ishoeyi</name>
    <dbReference type="NCBI Taxonomy" id="1899563"/>
    <lineage>
        <taxon>Bacteria</taxon>
        <taxon>Pseudomonadati</taxon>
        <taxon>Pseudomonadota</taxon>
        <taxon>Gammaproteobacteria</taxon>
        <taxon>Thiotrichales</taxon>
        <taxon>Thiotrichaceae</taxon>
        <taxon>Venteria</taxon>
    </lineage>
</organism>
<evidence type="ECO:0000313" key="3">
    <source>
        <dbReference type="Proteomes" id="UP000236724"/>
    </source>
</evidence>
<protein>
    <submittedName>
        <fullName evidence="2">Uncharacterized protein</fullName>
    </submittedName>
</protein>
<keyword evidence="1" id="KW-0175">Coiled coil</keyword>
<gene>
    <name evidence="2" type="ORF">MBHS_02074</name>
</gene>
<dbReference type="Proteomes" id="UP000236724">
    <property type="component" value="Unassembled WGS sequence"/>
</dbReference>
<dbReference type="OrthoDB" id="9775668at2"/>
<keyword evidence="3" id="KW-1185">Reference proteome</keyword>
<proteinExistence type="predicted"/>
<dbReference type="AlphaFoldDB" id="A0A1H6FA93"/>
<reference evidence="2 3" key="1">
    <citation type="submission" date="2016-10" db="EMBL/GenBank/DDBJ databases">
        <authorList>
            <person name="de Groot N.N."/>
        </authorList>
    </citation>
    <scope>NUCLEOTIDE SEQUENCE [LARGE SCALE GENOMIC DNA]</scope>
    <source>
        <strain evidence="2">MBHS1</strain>
    </source>
</reference>
<evidence type="ECO:0000256" key="1">
    <source>
        <dbReference type="SAM" id="Coils"/>
    </source>
</evidence>